<dbReference type="VEuPathDB" id="FungiDB:RhiirA1_404915"/>
<sequence>MSFVRVLFNKNQKMKKCPIKCKSTWCKSFNTNRNMMDLVNSSKGKYVPKLYLYSSIWICTNCWFKWGFNKKLSKWEDIYISKNKLFEVNSLIEMNVSVKKIGRRLKMSEYKVYYYIGYLYRYNPFCNIKLKIREFKNVRLKEDFFLLKPFWRNHHLLAKEASRLFGWDHLSTFYYYWHPKVQEYIYLEDNSRVTNRVNQERIKNNMNGVIKELENSNKNISINEIAASLDITDKTLYYHGLHKKINDAKLEHILNKKAEEEAIIFEKIDNFIKSKKNSEEQFFVYEVYKFIGLSLKYIKINYPEVSEFISKSAKISKYEQKEIRRRNLENAIINICKQYGRVDYSFLSESLGVKESTLKSSQGIYKGIRSFIKKILNDLEEDKNINKTLK</sequence>
<reference evidence="1 2" key="1">
    <citation type="submission" date="2017-10" db="EMBL/GenBank/DDBJ databases">
        <title>Extensive intraspecific genome diversity in a model arbuscular mycorrhizal fungus.</title>
        <authorList>
            <person name="Chen E.C.H."/>
            <person name="Morin E."/>
            <person name="Baudet D."/>
            <person name="Noel J."/>
            <person name="Ndikumana S."/>
            <person name="Charron P."/>
            <person name="St-Onge C."/>
            <person name="Giorgi J."/>
            <person name="Grigoriev I.V."/>
            <person name="Roux C."/>
            <person name="Martin F.M."/>
            <person name="Corradi N."/>
        </authorList>
    </citation>
    <scope>NUCLEOTIDE SEQUENCE [LARGE SCALE GENOMIC DNA]</scope>
    <source>
        <strain evidence="1 2">A1</strain>
    </source>
</reference>
<name>A0A2N0QN70_9GLOM</name>
<organism evidence="1 2">
    <name type="scientific">Rhizophagus irregularis</name>
    <dbReference type="NCBI Taxonomy" id="588596"/>
    <lineage>
        <taxon>Eukaryota</taxon>
        <taxon>Fungi</taxon>
        <taxon>Fungi incertae sedis</taxon>
        <taxon>Mucoromycota</taxon>
        <taxon>Glomeromycotina</taxon>
        <taxon>Glomeromycetes</taxon>
        <taxon>Glomerales</taxon>
        <taxon>Glomeraceae</taxon>
        <taxon>Rhizophagus</taxon>
    </lineage>
</organism>
<comment type="caution">
    <text evidence="1">The sequence shown here is derived from an EMBL/GenBank/DDBJ whole genome shotgun (WGS) entry which is preliminary data.</text>
</comment>
<dbReference type="EMBL" id="LLXH01005656">
    <property type="protein sequence ID" value="PKC52497.1"/>
    <property type="molecule type" value="Genomic_DNA"/>
</dbReference>
<evidence type="ECO:0000313" key="1">
    <source>
        <dbReference type="EMBL" id="PKC52497.1"/>
    </source>
</evidence>
<accession>A0A2N0QN70</accession>
<gene>
    <name evidence="1" type="ORF">RhiirA1_404915</name>
</gene>
<protein>
    <submittedName>
        <fullName evidence="1">Uncharacterized protein</fullName>
    </submittedName>
</protein>
<dbReference type="Proteomes" id="UP000232688">
    <property type="component" value="Unassembled WGS sequence"/>
</dbReference>
<reference evidence="1 2" key="2">
    <citation type="submission" date="2017-10" db="EMBL/GenBank/DDBJ databases">
        <title>Genome analyses suggest a sexual origin of heterokaryosis in a supposedly ancient asexual fungus.</title>
        <authorList>
            <person name="Corradi N."/>
            <person name="Sedzielewska K."/>
            <person name="Noel J."/>
            <person name="Charron P."/>
            <person name="Farinelli L."/>
            <person name="Marton T."/>
            <person name="Kruger M."/>
            <person name="Pelin A."/>
            <person name="Brachmann A."/>
            <person name="Corradi N."/>
        </authorList>
    </citation>
    <scope>NUCLEOTIDE SEQUENCE [LARGE SCALE GENOMIC DNA]</scope>
    <source>
        <strain evidence="1 2">A1</strain>
    </source>
</reference>
<proteinExistence type="predicted"/>
<dbReference type="AlphaFoldDB" id="A0A2N0QN70"/>
<evidence type="ECO:0000313" key="2">
    <source>
        <dbReference type="Proteomes" id="UP000232688"/>
    </source>
</evidence>